<protein>
    <submittedName>
        <fullName evidence="4">DUF4232 domain-containing protein</fullName>
    </submittedName>
</protein>
<dbReference type="Proteomes" id="UP000516421">
    <property type="component" value="Chromosome"/>
</dbReference>
<dbReference type="InterPro" id="IPR025326">
    <property type="entry name" value="DUF4232"/>
</dbReference>
<dbReference type="EMBL" id="CP061538">
    <property type="protein sequence ID" value="QNV39616.1"/>
    <property type="molecule type" value="Genomic_DNA"/>
</dbReference>
<name>A0A7H2BIX0_9MICC</name>
<organism evidence="4 5">
    <name type="scientific">Rothia amarae</name>
    <dbReference type="NCBI Taxonomy" id="169480"/>
    <lineage>
        <taxon>Bacteria</taxon>
        <taxon>Bacillati</taxon>
        <taxon>Actinomycetota</taxon>
        <taxon>Actinomycetes</taxon>
        <taxon>Micrococcales</taxon>
        <taxon>Micrococcaceae</taxon>
        <taxon>Rothia</taxon>
    </lineage>
</organism>
<feature type="region of interest" description="Disordered" evidence="1">
    <location>
        <begin position="25"/>
        <end position="134"/>
    </location>
</feature>
<evidence type="ECO:0000259" key="3">
    <source>
        <dbReference type="Pfam" id="PF14016"/>
    </source>
</evidence>
<reference evidence="4 5" key="1">
    <citation type="submission" date="2020-09" db="EMBL/GenBank/DDBJ databases">
        <title>Investigation of environmental microbe.</title>
        <authorList>
            <person name="Ou Y."/>
            <person name="Kang Q."/>
        </authorList>
    </citation>
    <scope>NUCLEOTIDE SEQUENCE [LARGE SCALE GENOMIC DNA]</scope>
    <source>
        <strain evidence="4 5">KJZ-9</strain>
    </source>
</reference>
<dbReference type="KEGG" id="rama:IDM48_09635"/>
<evidence type="ECO:0000313" key="5">
    <source>
        <dbReference type="Proteomes" id="UP000516421"/>
    </source>
</evidence>
<feature type="compositionally biased region" description="Low complexity" evidence="1">
    <location>
        <begin position="25"/>
        <end position="129"/>
    </location>
</feature>
<evidence type="ECO:0000313" key="4">
    <source>
        <dbReference type="EMBL" id="QNV39616.1"/>
    </source>
</evidence>
<keyword evidence="5" id="KW-1185">Reference proteome</keyword>
<feature type="signal peptide" evidence="2">
    <location>
        <begin position="1"/>
        <end position="26"/>
    </location>
</feature>
<evidence type="ECO:0000256" key="2">
    <source>
        <dbReference type="SAM" id="SignalP"/>
    </source>
</evidence>
<sequence>MSPLKSPRHSLLLVASISILALSACGGGESTPETPTEAPTAAVSASSTASVTASESPKPSATRTSPAATPSPVATPTVHEPTVTEPKVTEETAPPRGSVTTVTQEPQTPAPAPATESSAAATPNETANADAQQSAACDYEHIRIAAEVAPGGGAAGSRYMNLTFTNSGSTPCSLSGYPSVNYVDAQGNQIGAAAKQAAEWTSSGAVIGAGESATATLRETRAGLYDAASCQPTQAAGYRVSIPGTSSSLVLNFPAEACSTSGTGQLSVGQIGAQAK</sequence>
<proteinExistence type="predicted"/>
<feature type="chain" id="PRO_5039565802" evidence="2">
    <location>
        <begin position="27"/>
        <end position="276"/>
    </location>
</feature>
<dbReference type="PROSITE" id="PS51257">
    <property type="entry name" value="PROKAR_LIPOPROTEIN"/>
    <property type="match status" value="1"/>
</dbReference>
<dbReference type="AlphaFoldDB" id="A0A7H2BIX0"/>
<evidence type="ECO:0000256" key="1">
    <source>
        <dbReference type="SAM" id="MobiDB-lite"/>
    </source>
</evidence>
<keyword evidence="2" id="KW-0732">Signal</keyword>
<accession>A0A7H2BIX0</accession>
<dbReference type="RefSeq" id="WP_190617145.1">
    <property type="nucleotide sequence ID" value="NZ_CP061538.1"/>
</dbReference>
<dbReference type="Pfam" id="PF14016">
    <property type="entry name" value="DUF4232"/>
    <property type="match status" value="1"/>
</dbReference>
<gene>
    <name evidence="4" type="ORF">IDM48_09635</name>
</gene>
<feature type="domain" description="DUF4232" evidence="3">
    <location>
        <begin position="146"/>
        <end position="270"/>
    </location>
</feature>